<dbReference type="Pfam" id="PF12804">
    <property type="entry name" value="NTP_transf_3"/>
    <property type="match status" value="1"/>
</dbReference>
<dbReference type="InterPro" id="IPR025877">
    <property type="entry name" value="MobA-like_NTP_Trfase"/>
</dbReference>
<dbReference type="Proteomes" id="UP000739565">
    <property type="component" value="Unassembled WGS sequence"/>
</dbReference>
<dbReference type="Gene3D" id="3.90.550.10">
    <property type="entry name" value="Spore Coat Polysaccharide Biosynthesis Protein SpsA, Chain A"/>
    <property type="match status" value="1"/>
</dbReference>
<protein>
    <submittedName>
        <fullName evidence="3">Nucleotidyltransferase family protein</fullName>
    </submittedName>
</protein>
<evidence type="ECO:0000313" key="4">
    <source>
        <dbReference type="Proteomes" id="UP000739565"/>
    </source>
</evidence>
<evidence type="ECO:0000256" key="1">
    <source>
        <dbReference type="ARBA" id="ARBA00022842"/>
    </source>
</evidence>
<organism evidence="3 4">
    <name type="scientific">Zwartia hollandica</name>
    <dbReference type="NCBI Taxonomy" id="324606"/>
    <lineage>
        <taxon>Bacteria</taxon>
        <taxon>Pseudomonadati</taxon>
        <taxon>Pseudomonadota</taxon>
        <taxon>Betaproteobacteria</taxon>
        <taxon>Burkholderiales</taxon>
        <taxon>Alcaligenaceae</taxon>
        <taxon>Zwartia</taxon>
    </lineage>
</organism>
<reference evidence="3" key="1">
    <citation type="submission" date="2021-07" db="EMBL/GenBank/DDBJ databases">
        <title>New genus and species of the family Alcaligenaceae.</title>
        <authorList>
            <person name="Hahn M.W."/>
        </authorList>
    </citation>
    <scope>NUCLEOTIDE SEQUENCE</scope>
    <source>
        <strain evidence="3">LF4-65</strain>
    </source>
</reference>
<dbReference type="CDD" id="cd04182">
    <property type="entry name" value="GT_2_like_f"/>
    <property type="match status" value="1"/>
</dbReference>
<dbReference type="PANTHER" id="PTHR43777">
    <property type="entry name" value="MOLYBDENUM COFACTOR CYTIDYLYLTRANSFERASE"/>
    <property type="match status" value="1"/>
</dbReference>
<accession>A0A953N950</accession>
<keyword evidence="1" id="KW-0460">Magnesium</keyword>
<name>A0A953N950_9BURK</name>
<comment type="caution">
    <text evidence="3">The sequence shown here is derived from an EMBL/GenBank/DDBJ whole genome shotgun (WGS) entry which is preliminary data.</text>
</comment>
<dbReference type="InterPro" id="IPR029044">
    <property type="entry name" value="Nucleotide-diphossugar_trans"/>
</dbReference>
<evidence type="ECO:0000313" key="3">
    <source>
        <dbReference type="EMBL" id="MBZ1349020.1"/>
    </source>
</evidence>
<dbReference type="PANTHER" id="PTHR43777:SF1">
    <property type="entry name" value="MOLYBDENUM COFACTOR CYTIDYLYLTRANSFERASE"/>
    <property type="match status" value="1"/>
</dbReference>
<evidence type="ECO:0000259" key="2">
    <source>
        <dbReference type="Pfam" id="PF12804"/>
    </source>
</evidence>
<sequence length="217" mass="23187">MATLHPSHVAAVLLTGGQGSRLGGCAKSLVQVNGKPLVLRQLEALHAAGIQQIVVVTGFFHAEVETLLRTSAATAAWAQTVRVVRNPAPENGQQSSVLHGLTALAAPYELTLVVLVDQPLMTAQDYQECIEAYNGRPPRTCIAYPRVDGKRGNPVALGPEAVQAVLASGDTCRAYIESHGELVHQYPSQNGHFLADMDTLSDIENLRQQTGLNLQLP</sequence>
<dbReference type="AlphaFoldDB" id="A0A953N950"/>
<dbReference type="SUPFAM" id="SSF53448">
    <property type="entry name" value="Nucleotide-diphospho-sugar transferases"/>
    <property type="match status" value="1"/>
</dbReference>
<feature type="domain" description="MobA-like NTP transferase" evidence="2">
    <location>
        <begin position="11"/>
        <end position="167"/>
    </location>
</feature>
<gene>
    <name evidence="3" type="ORF">KZZ10_00025</name>
</gene>
<dbReference type="EMBL" id="JAHXRI010000001">
    <property type="protein sequence ID" value="MBZ1349020.1"/>
    <property type="molecule type" value="Genomic_DNA"/>
</dbReference>
<keyword evidence="4" id="KW-1185">Reference proteome</keyword>
<dbReference type="RefSeq" id="WP_259659445.1">
    <property type="nucleotide sequence ID" value="NZ_JAHXRI010000001.1"/>
</dbReference>
<proteinExistence type="predicted"/>
<dbReference type="GO" id="GO:0016779">
    <property type="term" value="F:nucleotidyltransferase activity"/>
    <property type="evidence" value="ECO:0007669"/>
    <property type="project" value="UniProtKB-ARBA"/>
</dbReference>